<dbReference type="InterPro" id="IPR012334">
    <property type="entry name" value="Pectin_lyas_fold"/>
</dbReference>
<dbReference type="Gene3D" id="2.160.20.10">
    <property type="entry name" value="Single-stranded right-handed beta-helix, Pectin lyase-like"/>
    <property type="match status" value="1"/>
</dbReference>
<dbReference type="EMBL" id="UINC01013694">
    <property type="protein sequence ID" value="SVA58987.1"/>
    <property type="molecule type" value="Genomic_DNA"/>
</dbReference>
<organism evidence="2">
    <name type="scientific">marine metagenome</name>
    <dbReference type="NCBI Taxonomy" id="408172"/>
    <lineage>
        <taxon>unclassified sequences</taxon>
        <taxon>metagenomes</taxon>
        <taxon>ecological metagenomes</taxon>
    </lineage>
</organism>
<name>A0A381X471_9ZZZZ</name>
<gene>
    <name evidence="2" type="ORF">METZ01_LOCUS111841</name>
</gene>
<feature type="domain" description="Rhamnogalacturonase A/B/Epimerase-like pectate lyase" evidence="1">
    <location>
        <begin position="103"/>
        <end position="290"/>
    </location>
</feature>
<dbReference type="InterPro" id="IPR011050">
    <property type="entry name" value="Pectin_lyase_fold/virulence"/>
</dbReference>
<dbReference type="InterPro" id="IPR024535">
    <property type="entry name" value="RHGA/B-epi-like_pectate_lyase"/>
</dbReference>
<proteinExistence type="predicted"/>
<evidence type="ECO:0000313" key="2">
    <source>
        <dbReference type="EMBL" id="SVA58987.1"/>
    </source>
</evidence>
<dbReference type="AlphaFoldDB" id="A0A381X471"/>
<sequence>VAIVQISRIQIRRGQKLTGSGVPQLAGGELGWAVDTRELYIGNGSVSEGSPAVGNSKILTEHDNLFAFGDQYQYLKGDATMLTGTTATTPVTRTLQDRLDERVNVKSFGVKGDATDVTVKLQQAIDQLWINNSTKGDVLSRVVLSIDAGEYTISSSIKIPPHATIIGAGSDKVIITQTGNAPIFETVNSASTPGSPAQDATSTTLNQARHIHLKGMTLKHTSTNVGLKLQSCRESIFEDLIIEGGWTSGATLLVDQIGIRMACLSTAVNTIRNTFRNVQIKGFTRGIESKYDIENNLWDKCIFETLGYGIVFGDGTVINNAGMLTGPIHNVIQNSKFQDIDRNAIWIDTGNYNTSDNNVYVDVGNNGGTEANAAHPVINFTYGTALSNVSAGDFFSRTRWLSFDQSLITGFAYIPEVQGPAIYDMEFSYRFNVVQYTSFVRVLRAPGESDRAVYIDYVYRSGSIDAVRTGTLEILINRSLSTATLTDSHSYVGAALYEPNISFQATATDENGDTEVDTVVVEMLNLTSADTGTILFKVKYKS</sequence>
<protein>
    <recommendedName>
        <fullName evidence="1">Rhamnogalacturonase A/B/Epimerase-like pectate lyase domain-containing protein</fullName>
    </recommendedName>
</protein>
<evidence type="ECO:0000259" key="1">
    <source>
        <dbReference type="Pfam" id="PF12708"/>
    </source>
</evidence>
<reference evidence="2" key="1">
    <citation type="submission" date="2018-05" db="EMBL/GenBank/DDBJ databases">
        <authorList>
            <person name="Lanie J.A."/>
            <person name="Ng W.-L."/>
            <person name="Kazmierczak K.M."/>
            <person name="Andrzejewski T.M."/>
            <person name="Davidsen T.M."/>
            <person name="Wayne K.J."/>
            <person name="Tettelin H."/>
            <person name="Glass J.I."/>
            <person name="Rusch D."/>
            <person name="Podicherti R."/>
            <person name="Tsui H.-C.T."/>
            <person name="Winkler M.E."/>
        </authorList>
    </citation>
    <scope>NUCLEOTIDE SEQUENCE</scope>
</reference>
<accession>A0A381X471</accession>
<dbReference type="Pfam" id="PF12708">
    <property type="entry name" value="Pect-lyase_RHGA_epim"/>
    <property type="match status" value="1"/>
</dbReference>
<feature type="non-terminal residue" evidence="2">
    <location>
        <position position="1"/>
    </location>
</feature>
<dbReference type="SUPFAM" id="SSF51126">
    <property type="entry name" value="Pectin lyase-like"/>
    <property type="match status" value="1"/>
</dbReference>